<dbReference type="SUPFAM" id="SSF48371">
    <property type="entry name" value="ARM repeat"/>
    <property type="match status" value="1"/>
</dbReference>
<dbReference type="EMBL" id="WMIB01000019">
    <property type="protein sequence ID" value="MTH54827.1"/>
    <property type="molecule type" value="Genomic_DNA"/>
</dbReference>
<gene>
    <name evidence="1" type="ORF">GKZ89_15600</name>
</gene>
<dbReference type="InterPro" id="IPR011989">
    <property type="entry name" value="ARM-like"/>
</dbReference>
<comment type="caution">
    <text evidence="1">The sequence shown here is derived from an EMBL/GenBank/DDBJ whole genome shotgun (WGS) entry which is preliminary data.</text>
</comment>
<keyword evidence="2" id="KW-1185">Reference proteome</keyword>
<dbReference type="OrthoDB" id="9776303at2"/>
<name>A0A7X2S719_9BACI</name>
<dbReference type="Gene3D" id="1.25.10.10">
    <property type="entry name" value="Leucine-rich Repeat Variant"/>
    <property type="match status" value="1"/>
</dbReference>
<evidence type="ECO:0008006" key="3">
    <source>
        <dbReference type="Google" id="ProtNLM"/>
    </source>
</evidence>
<evidence type="ECO:0000313" key="1">
    <source>
        <dbReference type="EMBL" id="MTH54827.1"/>
    </source>
</evidence>
<proteinExistence type="predicted"/>
<evidence type="ECO:0000313" key="2">
    <source>
        <dbReference type="Proteomes" id="UP000434639"/>
    </source>
</evidence>
<dbReference type="Proteomes" id="UP000434639">
    <property type="component" value="Unassembled WGS sequence"/>
</dbReference>
<reference evidence="1 2" key="1">
    <citation type="journal article" date="2017" name="Int. J. Syst. Evol. Microbiol.">
        <title>Bacillus mangrovi sp. nov., isolated from a sediment sample from a mangrove forest.</title>
        <authorList>
            <person name="Gupta V."/>
            <person name="Singh P.K."/>
            <person name="Korpole S."/>
            <person name="Tanuku N.R.S."/>
            <person name="Pinnaka A.K."/>
        </authorList>
    </citation>
    <scope>NUCLEOTIDE SEQUENCE [LARGE SCALE GENOMIC DNA]</scope>
    <source>
        <strain evidence="1 2">KCTC 33872</strain>
    </source>
</reference>
<dbReference type="AlphaFoldDB" id="A0A7X2S719"/>
<dbReference type="RefSeq" id="WP_155113339.1">
    <property type="nucleotide sequence ID" value="NZ_WMIB01000019.1"/>
</dbReference>
<dbReference type="InterPro" id="IPR016024">
    <property type="entry name" value="ARM-type_fold"/>
</dbReference>
<organism evidence="1 2">
    <name type="scientific">Metabacillus mangrovi</name>
    <dbReference type="NCBI Taxonomy" id="1491830"/>
    <lineage>
        <taxon>Bacteria</taxon>
        <taxon>Bacillati</taxon>
        <taxon>Bacillota</taxon>
        <taxon>Bacilli</taxon>
        <taxon>Bacillales</taxon>
        <taxon>Bacillaceae</taxon>
        <taxon>Metabacillus</taxon>
    </lineage>
</organism>
<accession>A0A7X2S719</accession>
<protein>
    <recommendedName>
        <fullName evidence="3">HEAT repeat domain-containing protein</fullName>
    </recommendedName>
</protein>
<sequence length="530" mass="60782">MNWNPFRKNSTLPGDHLSHQDKEALLHSLLIERDYTKLPAAFPMLLTSSADYRTRTVEAIHTCVSNLTNKELLLLDPLFREMYFDKHDSWRNEYPGDLHLADWPEEEKISISGLCTFHPNGYVREEAMNLLASFHTGKELPFLLIRCNDWVSEIRSLARRLTEDRIEGSQIEAFTANLPVIFKLKNANRADHDVLFEKITGLLSRPEALPFLHEGTQSKEHRIRLVYYDMIIRSGQANKENLMDYFRRETEPHGRLILFGEIMNEISESVFQRFYTEFKKDKFPRIRAAVLQKAVEIFPNHSLTELEAALFDKSGTVRSLARYLLSKRNISDFASYYTEAIMKQSGANLREALLGIGETGRKEHAVLVLPLVKSDEAGITKAAARALAMLDPDSNREAFISLLSHDHPGVSKEARRSLQAALYEDKAEELYRIYKEADAPHSRYQAAVLLCSLSKWASIRYILELYVNEDNPAISRLGQQQAAKWLAGYNRSFTVPSKEQAASVRTALSKYGSGLREWEREQLEFCLKGY</sequence>